<feature type="compositionally biased region" description="Basic and acidic residues" evidence="1">
    <location>
        <begin position="150"/>
        <end position="177"/>
    </location>
</feature>
<keyword evidence="2" id="KW-0472">Membrane</keyword>
<accession>A0A9W9RKR8</accession>
<organism evidence="3 4">
    <name type="scientific">Penicillium brevicompactum</name>
    <dbReference type="NCBI Taxonomy" id="5074"/>
    <lineage>
        <taxon>Eukaryota</taxon>
        <taxon>Fungi</taxon>
        <taxon>Dikarya</taxon>
        <taxon>Ascomycota</taxon>
        <taxon>Pezizomycotina</taxon>
        <taxon>Eurotiomycetes</taxon>
        <taxon>Eurotiomycetidae</taxon>
        <taxon>Eurotiales</taxon>
        <taxon>Aspergillaceae</taxon>
        <taxon>Penicillium</taxon>
    </lineage>
</organism>
<evidence type="ECO:0000256" key="1">
    <source>
        <dbReference type="SAM" id="MobiDB-lite"/>
    </source>
</evidence>
<evidence type="ECO:0000256" key="2">
    <source>
        <dbReference type="SAM" id="Phobius"/>
    </source>
</evidence>
<comment type="caution">
    <text evidence="3">The sequence shown here is derived from an EMBL/GenBank/DDBJ whole genome shotgun (WGS) entry which is preliminary data.</text>
</comment>
<dbReference type="Proteomes" id="UP001148299">
    <property type="component" value="Unassembled WGS sequence"/>
</dbReference>
<feature type="region of interest" description="Disordered" evidence="1">
    <location>
        <begin position="51"/>
        <end position="105"/>
    </location>
</feature>
<keyword evidence="4" id="KW-1185">Reference proteome</keyword>
<dbReference type="AlphaFoldDB" id="A0A9W9RKR8"/>
<name>A0A9W9RKR8_PENBR</name>
<feature type="region of interest" description="Disordered" evidence="1">
    <location>
        <begin position="150"/>
        <end position="203"/>
    </location>
</feature>
<evidence type="ECO:0000313" key="3">
    <source>
        <dbReference type="EMBL" id="KAJ5362043.1"/>
    </source>
</evidence>
<evidence type="ECO:0008006" key="5">
    <source>
        <dbReference type="Google" id="ProtNLM"/>
    </source>
</evidence>
<keyword evidence="2" id="KW-1133">Transmembrane helix</keyword>
<reference evidence="3" key="1">
    <citation type="submission" date="2022-12" db="EMBL/GenBank/DDBJ databases">
        <authorList>
            <person name="Petersen C."/>
        </authorList>
    </citation>
    <scope>NUCLEOTIDE SEQUENCE</scope>
    <source>
        <strain evidence="3">IBT 35675</strain>
    </source>
</reference>
<keyword evidence="2" id="KW-0812">Transmembrane</keyword>
<proteinExistence type="predicted"/>
<dbReference type="EMBL" id="JAPZBR010000002">
    <property type="protein sequence ID" value="KAJ5362043.1"/>
    <property type="molecule type" value="Genomic_DNA"/>
</dbReference>
<feature type="region of interest" description="Disordered" evidence="1">
    <location>
        <begin position="284"/>
        <end position="303"/>
    </location>
</feature>
<gene>
    <name evidence="3" type="ORF">N7541_002887</name>
</gene>
<reference evidence="3" key="2">
    <citation type="journal article" date="2023" name="IMA Fungus">
        <title>Comparative genomic study of the Penicillium genus elucidates a diverse pangenome and 15 lateral gene transfer events.</title>
        <authorList>
            <person name="Petersen C."/>
            <person name="Sorensen T."/>
            <person name="Nielsen M.R."/>
            <person name="Sondergaard T.E."/>
            <person name="Sorensen J.L."/>
            <person name="Fitzpatrick D.A."/>
            <person name="Frisvad J.C."/>
            <person name="Nielsen K.L."/>
        </authorList>
    </citation>
    <scope>NUCLEOTIDE SEQUENCE</scope>
    <source>
        <strain evidence="3">IBT 35675</strain>
    </source>
</reference>
<evidence type="ECO:0000313" key="4">
    <source>
        <dbReference type="Proteomes" id="UP001148299"/>
    </source>
</evidence>
<feature type="transmembrane region" description="Helical" evidence="2">
    <location>
        <begin position="25"/>
        <end position="47"/>
    </location>
</feature>
<protein>
    <recommendedName>
        <fullName evidence="5">Peroxin 22-like protein</fullName>
    </recommendedName>
</protein>
<sequence length="433" mass="46670">MSFPNDRRRGGAGAGFSSSGSRTALGYWLPLALTAGVATVSIAAWIWSERNDEDDEDDRPHDGGGRPYQPSAPGSEYPPPSYTTGDYARSAAPETLPGDPSYDHGMMARMQGALRRTPSPQQIFDGASKRVVAGVTAAGAFVGGALTSIREDNKGEGDFEDHSRWSEEARARAHERSQQQGAVAPTMSGGLPSRGANSSEKKKKTVVIIVSSDSSADSDEFTSEHASILSHLPEHVDLETSKIFVLIYAPDQKRAIVKGGSSRPTASITSSYSNIATEEAASAEDLNTGALTSVEPRQDDEMEGTSRYFRTLYTQAQTLVEKDTMIMPFSTVGGFVHLVRHLSPELVYVQESLTGDNGEAVQHIAGWVRQVIVVVGDEGGRGGLIDSDDESALGEKGERWWKKEGTIGIGKRIDVVDVVRVGDDWRRRVRGLD</sequence>